<dbReference type="EMBL" id="MU155250">
    <property type="protein sequence ID" value="KAF9477823.1"/>
    <property type="molecule type" value="Genomic_DNA"/>
</dbReference>
<evidence type="ECO:0000313" key="2">
    <source>
        <dbReference type="Proteomes" id="UP000807469"/>
    </source>
</evidence>
<name>A0A9P5YZ98_9AGAR</name>
<proteinExistence type="predicted"/>
<dbReference type="AlphaFoldDB" id="A0A9P5YZ98"/>
<sequence length="226" mass="24748">MPVGNPPITKGFNSMVSTPSSIHLYRRNAFRDASRNSPAQSISVSVSEAPTMTACPVNTRNVFVALGLINALCSQLKKASGLLVFFSRALLPAGLVCMYISPVKLLLMINQSHSSPLNLSWAWRSLIPAYTQSSNFHSKPKHRQIIAEARTAKVPAPSHPPSRPARIIYATAAHWRTGRPTTLAYLSQFSDSRPGTLVYLGTLGWTMLRTRTLRDFTITSSRGPVS</sequence>
<comment type="caution">
    <text evidence="1">The sequence shown here is derived from an EMBL/GenBank/DDBJ whole genome shotgun (WGS) entry which is preliminary data.</text>
</comment>
<gene>
    <name evidence="1" type="ORF">BDN70DRAFT_91178</name>
</gene>
<reference evidence="1" key="1">
    <citation type="submission" date="2020-11" db="EMBL/GenBank/DDBJ databases">
        <authorList>
            <consortium name="DOE Joint Genome Institute"/>
            <person name="Ahrendt S."/>
            <person name="Riley R."/>
            <person name="Andreopoulos W."/>
            <person name="Labutti K."/>
            <person name="Pangilinan J."/>
            <person name="Ruiz-Duenas F.J."/>
            <person name="Barrasa J.M."/>
            <person name="Sanchez-Garcia M."/>
            <person name="Camarero S."/>
            <person name="Miyauchi S."/>
            <person name="Serrano A."/>
            <person name="Linde D."/>
            <person name="Babiker R."/>
            <person name="Drula E."/>
            <person name="Ayuso-Fernandez I."/>
            <person name="Pacheco R."/>
            <person name="Padilla G."/>
            <person name="Ferreira P."/>
            <person name="Barriuso J."/>
            <person name="Kellner H."/>
            <person name="Castanera R."/>
            <person name="Alfaro M."/>
            <person name="Ramirez L."/>
            <person name="Pisabarro A.G."/>
            <person name="Kuo A."/>
            <person name="Tritt A."/>
            <person name="Lipzen A."/>
            <person name="He G."/>
            <person name="Yan M."/>
            <person name="Ng V."/>
            <person name="Cullen D."/>
            <person name="Martin F."/>
            <person name="Rosso M.-N."/>
            <person name="Henrissat B."/>
            <person name="Hibbett D."/>
            <person name="Martinez A.T."/>
            <person name="Grigoriev I.V."/>
        </authorList>
    </citation>
    <scope>NUCLEOTIDE SEQUENCE</scope>
    <source>
        <strain evidence="1">CIRM-BRFM 674</strain>
    </source>
</reference>
<keyword evidence="2" id="KW-1185">Reference proteome</keyword>
<accession>A0A9P5YZ98</accession>
<organism evidence="1 2">
    <name type="scientific">Pholiota conissans</name>
    <dbReference type="NCBI Taxonomy" id="109636"/>
    <lineage>
        <taxon>Eukaryota</taxon>
        <taxon>Fungi</taxon>
        <taxon>Dikarya</taxon>
        <taxon>Basidiomycota</taxon>
        <taxon>Agaricomycotina</taxon>
        <taxon>Agaricomycetes</taxon>
        <taxon>Agaricomycetidae</taxon>
        <taxon>Agaricales</taxon>
        <taxon>Agaricineae</taxon>
        <taxon>Strophariaceae</taxon>
        <taxon>Pholiota</taxon>
    </lineage>
</organism>
<protein>
    <submittedName>
        <fullName evidence="1">Uncharacterized protein</fullName>
    </submittedName>
</protein>
<dbReference type="Proteomes" id="UP000807469">
    <property type="component" value="Unassembled WGS sequence"/>
</dbReference>
<evidence type="ECO:0000313" key="1">
    <source>
        <dbReference type="EMBL" id="KAF9477823.1"/>
    </source>
</evidence>